<name>A0A6A5KCU5_9PLEO</name>
<proteinExistence type="predicted"/>
<organism evidence="2 3">
    <name type="scientific">Decorospora gaudefroyi</name>
    <dbReference type="NCBI Taxonomy" id="184978"/>
    <lineage>
        <taxon>Eukaryota</taxon>
        <taxon>Fungi</taxon>
        <taxon>Dikarya</taxon>
        <taxon>Ascomycota</taxon>
        <taxon>Pezizomycotina</taxon>
        <taxon>Dothideomycetes</taxon>
        <taxon>Pleosporomycetidae</taxon>
        <taxon>Pleosporales</taxon>
        <taxon>Pleosporineae</taxon>
        <taxon>Pleosporaceae</taxon>
        <taxon>Decorospora</taxon>
    </lineage>
</organism>
<gene>
    <name evidence="2" type="ORF">BDW02DRAFT_557462</name>
</gene>
<reference evidence="2" key="1">
    <citation type="submission" date="2020-01" db="EMBL/GenBank/DDBJ databases">
        <authorList>
            <consortium name="DOE Joint Genome Institute"/>
            <person name="Haridas S."/>
            <person name="Albert R."/>
            <person name="Binder M."/>
            <person name="Bloem J."/>
            <person name="Labutti K."/>
            <person name="Salamov A."/>
            <person name="Andreopoulos B."/>
            <person name="Baker S.E."/>
            <person name="Barry K."/>
            <person name="Bills G."/>
            <person name="Bluhm B.H."/>
            <person name="Cannon C."/>
            <person name="Castanera R."/>
            <person name="Culley D.E."/>
            <person name="Daum C."/>
            <person name="Ezra D."/>
            <person name="Gonzalez J.B."/>
            <person name="Henrissat B."/>
            <person name="Kuo A."/>
            <person name="Liang C."/>
            <person name="Lipzen A."/>
            <person name="Lutzoni F."/>
            <person name="Magnuson J."/>
            <person name="Mondo S."/>
            <person name="Nolan M."/>
            <person name="Ohm R."/>
            <person name="Pangilinan J."/>
            <person name="Park H.-J."/>
            <person name="Ramirez L."/>
            <person name="Alfaro M."/>
            <person name="Sun H."/>
            <person name="Tritt A."/>
            <person name="Yoshinaga Y."/>
            <person name="Zwiers L.-H."/>
            <person name="Turgeon B.G."/>
            <person name="Goodwin S.B."/>
            <person name="Spatafora J.W."/>
            <person name="Crous P.W."/>
            <person name="Grigoriev I.V."/>
        </authorList>
    </citation>
    <scope>NUCLEOTIDE SEQUENCE</scope>
    <source>
        <strain evidence="2">P77</strain>
    </source>
</reference>
<dbReference type="EMBL" id="ML975371">
    <property type="protein sequence ID" value="KAF1831193.1"/>
    <property type="molecule type" value="Genomic_DNA"/>
</dbReference>
<protein>
    <submittedName>
        <fullName evidence="2">Uncharacterized protein</fullName>
    </submittedName>
</protein>
<dbReference type="OrthoDB" id="3792227at2759"/>
<evidence type="ECO:0000256" key="1">
    <source>
        <dbReference type="SAM" id="MobiDB-lite"/>
    </source>
</evidence>
<keyword evidence="3" id="KW-1185">Reference proteome</keyword>
<feature type="compositionally biased region" description="Polar residues" evidence="1">
    <location>
        <begin position="234"/>
        <end position="252"/>
    </location>
</feature>
<dbReference type="AlphaFoldDB" id="A0A6A5KCU5"/>
<feature type="region of interest" description="Disordered" evidence="1">
    <location>
        <begin position="186"/>
        <end position="272"/>
    </location>
</feature>
<evidence type="ECO:0000313" key="3">
    <source>
        <dbReference type="Proteomes" id="UP000800040"/>
    </source>
</evidence>
<accession>A0A6A5KCU5</accession>
<evidence type="ECO:0000313" key="2">
    <source>
        <dbReference type="EMBL" id="KAF1831193.1"/>
    </source>
</evidence>
<feature type="compositionally biased region" description="Basic residues" evidence="1">
    <location>
        <begin position="254"/>
        <end position="272"/>
    </location>
</feature>
<sequence>MHICTHVVPTFLAFRLRSPKVCPRCIVEQQILVIQEVQRELVDRGGTFKSKEDDPSGHKTIRMVWRDAKIALTNTIIKFEDLLKEKDVPAADLAELRDALDVWERKKIVLGRVPGVLYVAGAEEEEPTEDEMEGARLMMELLRMVVGKEMEGEEMAVATPTPSRPSLRSQLPIKIRRPLFAALDESQPGGTTVLQPKHTPILVKDTSDRMQQSRPTRPTIPKPSSKPLIEAQKTENATSTDPNLTSCPNWTRKSILKRPRTTTSHSHQHKRIRITDYATVSSEALSTSNPSPFHKLCNKPTRQAHSPHIVAEQQRPRSAFLRGSTLYTPGVWASSAHSRKANTSFFNVSPYVMKMLQKGEFREEEEEKELARGLRVVAGAWVGLWWVRNVVPGLDLGVLMEQ</sequence>
<dbReference type="Proteomes" id="UP000800040">
    <property type="component" value="Unassembled WGS sequence"/>
</dbReference>